<feature type="domain" description="Methyltransferase" evidence="3">
    <location>
        <begin position="80"/>
        <end position="205"/>
    </location>
</feature>
<evidence type="ECO:0000313" key="5">
    <source>
        <dbReference type="Proteomes" id="UP000816034"/>
    </source>
</evidence>
<dbReference type="Gene3D" id="3.40.50.150">
    <property type="entry name" value="Vaccinia Virus protein VP39"/>
    <property type="match status" value="1"/>
</dbReference>
<comment type="caution">
    <text evidence="4">The sequence shown here is derived from an EMBL/GenBank/DDBJ whole genome shotgun (WGS) entry which is preliminary data.</text>
</comment>
<proteinExistence type="predicted"/>
<gene>
    <name evidence="4" type="ORF">C9374_013992</name>
</gene>
<organism evidence="4 5">
    <name type="scientific">Naegleria lovaniensis</name>
    <name type="common">Amoeba</name>
    <dbReference type="NCBI Taxonomy" id="51637"/>
    <lineage>
        <taxon>Eukaryota</taxon>
        <taxon>Discoba</taxon>
        <taxon>Heterolobosea</taxon>
        <taxon>Tetramitia</taxon>
        <taxon>Eutetramitia</taxon>
        <taxon>Vahlkampfiidae</taxon>
        <taxon>Naegleria</taxon>
    </lineage>
</organism>
<keyword evidence="1" id="KW-0489">Methyltransferase</keyword>
<dbReference type="SUPFAM" id="SSF53335">
    <property type="entry name" value="S-adenosyl-L-methionine-dependent methyltransferases"/>
    <property type="match status" value="1"/>
</dbReference>
<name>A0AA88GYI4_NAELO</name>
<reference evidence="4 5" key="1">
    <citation type="journal article" date="2018" name="BMC Genomics">
        <title>The genome of Naegleria lovaniensis, the basis for a comparative approach to unravel pathogenicity factors of the human pathogenic amoeba N. fowleri.</title>
        <authorList>
            <person name="Liechti N."/>
            <person name="Schurch N."/>
            <person name="Bruggmann R."/>
            <person name="Wittwer M."/>
        </authorList>
    </citation>
    <scope>NUCLEOTIDE SEQUENCE [LARGE SCALE GENOMIC DNA]</scope>
    <source>
        <strain evidence="4 5">ATCC 30569</strain>
    </source>
</reference>
<dbReference type="EMBL" id="PYSW02000007">
    <property type="protein sequence ID" value="KAG2389432.1"/>
    <property type="molecule type" value="Genomic_DNA"/>
</dbReference>
<sequence>MFKQKLRSSTLLFKKHKNHFSFVRRTYRMINTTTTSVANTDLFKGEKHSELYAQYRPDYPQELFDSILKEESDGKSNDRKLCILDVGCGSGQATLNEVLGRDAKLVVGIDPSEGQIKQAKQKQSSSQCANIYRFLVGNDENLIETIEKENTVNPLLPGENIESFENRFDLIIVAQSLHWFNFPVFFDQIEKLLSKNGLFAAWTYTLNTFEGEHGEQATRVLNQFYQEVMWNGGYWPERRKHVDDMYRTIENEMPFQQHHKRTIIDYRKQMPLAAYISYVSTWSAIELYGKKNGNEAKQQLVNNFKLDLMKAFQIESDSTTIQILWNIHTIMTRKP</sequence>
<evidence type="ECO:0000256" key="2">
    <source>
        <dbReference type="ARBA" id="ARBA00022679"/>
    </source>
</evidence>
<dbReference type="InterPro" id="IPR051052">
    <property type="entry name" value="Diverse_substrate_MTase"/>
</dbReference>
<dbReference type="Pfam" id="PF13847">
    <property type="entry name" value="Methyltransf_31"/>
    <property type="match status" value="1"/>
</dbReference>
<dbReference type="PANTHER" id="PTHR44942:SF4">
    <property type="entry name" value="METHYLTRANSFERASE TYPE 11 DOMAIN-CONTAINING PROTEIN"/>
    <property type="match status" value="1"/>
</dbReference>
<dbReference type="CDD" id="cd02440">
    <property type="entry name" value="AdoMet_MTases"/>
    <property type="match status" value="1"/>
</dbReference>
<accession>A0AA88GYI4</accession>
<evidence type="ECO:0000259" key="3">
    <source>
        <dbReference type="Pfam" id="PF13847"/>
    </source>
</evidence>
<dbReference type="RefSeq" id="XP_044553424.1">
    <property type="nucleotide sequence ID" value="XM_044689929.1"/>
</dbReference>
<keyword evidence="5" id="KW-1185">Reference proteome</keyword>
<protein>
    <recommendedName>
        <fullName evidence="3">Methyltransferase domain-containing protein</fullName>
    </recommendedName>
</protein>
<dbReference type="PANTHER" id="PTHR44942">
    <property type="entry name" value="METHYLTRANSF_11 DOMAIN-CONTAINING PROTEIN"/>
    <property type="match status" value="1"/>
</dbReference>
<dbReference type="InterPro" id="IPR025714">
    <property type="entry name" value="Methyltranfer_dom"/>
</dbReference>
<dbReference type="InterPro" id="IPR029063">
    <property type="entry name" value="SAM-dependent_MTases_sf"/>
</dbReference>
<dbReference type="Proteomes" id="UP000816034">
    <property type="component" value="Unassembled WGS sequence"/>
</dbReference>
<evidence type="ECO:0000256" key="1">
    <source>
        <dbReference type="ARBA" id="ARBA00022603"/>
    </source>
</evidence>
<evidence type="ECO:0000313" key="4">
    <source>
        <dbReference type="EMBL" id="KAG2389432.1"/>
    </source>
</evidence>
<dbReference type="AlphaFoldDB" id="A0AA88GYI4"/>
<dbReference type="GeneID" id="68106445"/>
<dbReference type="GO" id="GO:0008168">
    <property type="term" value="F:methyltransferase activity"/>
    <property type="evidence" value="ECO:0007669"/>
    <property type="project" value="UniProtKB-KW"/>
</dbReference>
<dbReference type="GO" id="GO:0032259">
    <property type="term" value="P:methylation"/>
    <property type="evidence" value="ECO:0007669"/>
    <property type="project" value="UniProtKB-KW"/>
</dbReference>
<keyword evidence="2" id="KW-0808">Transferase</keyword>